<organism evidence="2 3">
    <name type="scientific">Exidia glandulosa HHB12029</name>
    <dbReference type="NCBI Taxonomy" id="1314781"/>
    <lineage>
        <taxon>Eukaryota</taxon>
        <taxon>Fungi</taxon>
        <taxon>Dikarya</taxon>
        <taxon>Basidiomycota</taxon>
        <taxon>Agaricomycotina</taxon>
        <taxon>Agaricomycetes</taxon>
        <taxon>Auriculariales</taxon>
        <taxon>Exidiaceae</taxon>
        <taxon>Exidia</taxon>
    </lineage>
</organism>
<gene>
    <name evidence="2" type="ORF">EXIGLDRAFT_335070</name>
</gene>
<name>A0A165ZHI5_EXIGL</name>
<reference evidence="2 3" key="1">
    <citation type="journal article" date="2016" name="Mol. Biol. Evol.">
        <title>Comparative Genomics of Early-Diverging Mushroom-Forming Fungi Provides Insights into the Origins of Lignocellulose Decay Capabilities.</title>
        <authorList>
            <person name="Nagy L.G."/>
            <person name="Riley R."/>
            <person name="Tritt A."/>
            <person name="Adam C."/>
            <person name="Daum C."/>
            <person name="Floudas D."/>
            <person name="Sun H."/>
            <person name="Yadav J.S."/>
            <person name="Pangilinan J."/>
            <person name="Larsson K.H."/>
            <person name="Matsuura K."/>
            <person name="Barry K."/>
            <person name="Labutti K."/>
            <person name="Kuo R."/>
            <person name="Ohm R.A."/>
            <person name="Bhattacharya S.S."/>
            <person name="Shirouzu T."/>
            <person name="Yoshinaga Y."/>
            <person name="Martin F.M."/>
            <person name="Grigoriev I.V."/>
            <person name="Hibbett D.S."/>
        </authorList>
    </citation>
    <scope>NUCLEOTIDE SEQUENCE [LARGE SCALE GENOMIC DNA]</scope>
    <source>
        <strain evidence="2 3">HHB12029</strain>
    </source>
</reference>
<dbReference type="Proteomes" id="UP000077266">
    <property type="component" value="Unassembled WGS sequence"/>
</dbReference>
<protein>
    <submittedName>
        <fullName evidence="2">Uncharacterized protein</fullName>
    </submittedName>
</protein>
<sequence length="285" mass="31393">MSSTHHSLLRRDTGVPYDAYDPTGGQTTPAGGPWTPGYSDGQDVNSAHAQIDDATPLRGPPSNVYLHPAYPPRKFKSVIVFPRADETSGIDIKQAWKSAMPSLVEAYIQWRTDMAATKSDHVMYEAQDDVISASAAAPAPSQWVVVDVVAEKEYMSQVHIPVKDGDSVLVALVRAGVFPCYPSNPKLAVSIDVLDMLFRIKRHESRATTLAFAAVLCDRYMRRTSFGFWLQICVAESAFSMLMREVKRQLDASARASRPPQPGFLRRVWGSIRRSATPGGVREAL</sequence>
<evidence type="ECO:0000313" key="3">
    <source>
        <dbReference type="Proteomes" id="UP000077266"/>
    </source>
</evidence>
<feature type="region of interest" description="Disordered" evidence="1">
    <location>
        <begin position="1"/>
        <end position="45"/>
    </location>
</feature>
<evidence type="ECO:0000313" key="2">
    <source>
        <dbReference type="EMBL" id="KZV82769.1"/>
    </source>
</evidence>
<accession>A0A165ZHI5</accession>
<proteinExistence type="predicted"/>
<dbReference type="OrthoDB" id="3067228at2759"/>
<feature type="compositionally biased region" description="Low complexity" evidence="1">
    <location>
        <begin position="22"/>
        <end position="37"/>
    </location>
</feature>
<dbReference type="EMBL" id="KV426305">
    <property type="protein sequence ID" value="KZV82769.1"/>
    <property type="molecule type" value="Genomic_DNA"/>
</dbReference>
<evidence type="ECO:0000256" key="1">
    <source>
        <dbReference type="SAM" id="MobiDB-lite"/>
    </source>
</evidence>
<keyword evidence="3" id="KW-1185">Reference proteome</keyword>
<dbReference type="AlphaFoldDB" id="A0A165ZHI5"/>
<dbReference type="InParanoid" id="A0A165ZHI5"/>